<dbReference type="PROSITE" id="PS50304">
    <property type="entry name" value="TUDOR"/>
    <property type="match status" value="6"/>
</dbReference>
<name>A0A6P9CTJ2_PANGU</name>
<dbReference type="GeneID" id="117671112"/>
<reference evidence="4" key="1">
    <citation type="submission" date="2025-08" db="UniProtKB">
        <authorList>
            <consortium name="RefSeq"/>
        </authorList>
    </citation>
    <scope>IDENTIFICATION</scope>
    <source>
        <tissue evidence="4">Blood</tissue>
    </source>
</reference>
<dbReference type="RefSeq" id="XP_034282696.1">
    <property type="nucleotide sequence ID" value="XM_034426805.2"/>
</dbReference>
<gene>
    <name evidence="4" type="primary">TDRD6</name>
</gene>
<dbReference type="PANTHER" id="PTHR22948:SF15">
    <property type="entry name" value="TUDOR DOMAIN-CONTAINING PROTEIN 6"/>
    <property type="match status" value="1"/>
</dbReference>
<accession>A0A6P9CTJ2</accession>
<evidence type="ECO:0000259" key="2">
    <source>
        <dbReference type="PROSITE" id="PS50304"/>
    </source>
</evidence>
<keyword evidence="3" id="KW-1185">Reference proteome</keyword>
<dbReference type="CTD" id="221400"/>
<proteinExistence type="predicted"/>
<dbReference type="Gene3D" id="2.30.30.140">
    <property type="match status" value="7"/>
</dbReference>
<feature type="domain" description="Tudor" evidence="2">
    <location>
        <begin position="850"/>
        <end position="910"/>
    </location>
</feature>
<organism evidence="3 4">
    <name type="scientific">Pantherophis guttatus</name>
    <name type="common">Corn snake</name>
    <name type="synonym">Elaphe guttata</name>
    <dbReference type="NCBI Taxonomy" id="94885"/>
    <lineage>
        <taxon>Eukaryota</taxon>
        <taxon>Metazoa</taxon>
        <taxon>Chordata</taxon>
        <taxon>Craniata</taxon>
        <taxon>Vertebrata</taxon>
        <taxon>Euteleostomi</taxon>
        <taxon>Lepidosauria</taxon>
        <taxon>Squamata</taxon>
        <taxon>Bifurcata</taxon>
        <taxon>Unidentata</taxon>
        <taxon>Episquamata</taxon>
        <taxon>Toxicofera</taxon>
        <taxon>Serpentes</taxon>
        <taxon>Colubroidea</taxon>
        <taxon>Colubridae</taxon>
        <taxon>Colubrinae</taxon>
        <taxon>Pantherophis</taxon>
    </lineage>
</organism>
<dbReference type="Gene3D" id="2.40.50.90">
    <property type="match status" value="6"/>
</dbReference>
<evidence type="ECO:0000313" key="3">
    <source>
        <dbReference type="Proteomes" id="UP001652622"/>
    </source>
</evidence>
<dbReference type="PANTHER" id="PTHR22948">
    <property type="entry name" value="TUDOR DOMAIN CONTAINING PROTEIN"/>
    <property type="match status" value="1"/>
</dbReference>
<feature type="domain" description="Tudor" evidence="2">
    <location>
        <begin position="333"/>
        <end position="399"/>
    </location>
</feature>
<dbReference type="SMART" id="SM00333">
    <property type="entry name" value="TUDOR"/>
    <property type="match status" value="8"/>
</dbReference>
<dbReference type="FunFam" id="2.30.30.140:FF:000018">
    <property type="entry name" value="Serine/threonine-protein kinase 31"/>
    <property type="match status" value="1"/>
</dbReference>
<evidence type="ECO:0000313" key="4">
    <source>
        <dbReference type="RefSeq" id="XP_034282696.1"/>
    </source>
</evidence>
<dbReference type="Proteomes" id="UP001652622">
    <property type="component" value="Unplaced"/>
</dbReference>
<dbReference type="SUPFAM" id="SSF63748">
    <property type="entry name" value="Tudor/PWWP/MBT"/>
    <property type="match status" value="7"/>
</dbReference>
<protein>
    <submittedName>
        <fullName evidence="4">Tudor domain-containing protein 6</fullName>
    </submittedName>
</protein>
<dbReference type="KEGG" id="pgut:117671112"/>
<evidence type="ECO:0000256" key="1">
    <source>
        <dbReference type="SAM" id="MobiDB-lite"/>
    </source>
</evidence>
<feature type="domain" description="Tudor" evidence="2">
    <location>
        <begin position="1364"/>
        <end position="1423"/>
    </location>
</feature>
<feature type="domain" description="Tudor" evidence="2">
    <location>
        <begin position="575"/>
        <end position="632"/>
    </location>
</feature>
<dbReference type="InterPro" id="IPR002999">
    <property type="entry name" value="Tudor"/>
</dbReference>
<dbReference type="InterPro" id="IPR050621">
    <property type="entry name" value="Tudor_domain_containing"/>
</dbReference>
<feature type="region of interest" description="Disordered" evidence="1">
    <location>
        <begin position="2182"/>
        <end position="2205"/>
    </location>
</feature>
<dbReference type="OrthoDB" id="9989103at2759"/>
<dbReference type="Pfam" id="PF00567">
    <property type="entry name" value="TUDOR"/>
    <property type="match status" value="6"/>
</dbReference>
<dbReference type="InterPro" id="IPR035437">
    <property type="entry name" value="SNase_OB-fold_sf"/>
</dbReference>
<dbReference type="InParanoid" id="A0A6P9CTJ2"/>
<feature type="domain" description="Tudor" evidence="2">
    <location>
        <begin position="1586"/>
        <end position="1643"/>
    </location>
</feature>
<dbReference type="OMA" id="PWLLTQM"/>
<feature type="compositionally biased region" description="Polar residues" evidence="1">
    <location>
        <begin position="2188"/>
        <end position="2205"/>
    </location>
</feature>
<feature type="domain" description="Tudor" evidence="2">
    <location>
        <begin position="1064"/>
        <end position="1121"/>
    </location>
</feature>
<sequence>MCSPLLNPGSSFTFRVSFVEVHPKVPLVRLWGLPGERREEYLRLMKDLQIKVGPRLANSPGDRGGRGDGDSEGEALALGDLCLVELGGRWHRCRIVSCRTKPGQNYRVFLLDEGRTVSASSYYLARGRSELFHLPSEVMGCIVADLLPPGDSGASLKTTLRGSKTPLGSQALNLRWAAEAIDFLGFLHGKELSGVIRKVLISQCLVVLEVPWLLTQMRHLGLASLASTAFSTLLSVILEVPEIASVPLEPTSTLSQSPVLPSAAQSKQGHVTMDFFYPQLELNVTVPVVVTQISDPYRIYCQLRSLSKEIQLLSDAMHQAFEVSKGKFVEEALPTPGFPCAAQGIDGCWYRTLLLETYPADDQEDQPEAVAQVICVDYGRKEFVTKRHLRNLPVEYFRMPVVTYPCSLQGITDGGCGWTHSQINQLKTLLLGKVMQAHIEAYCPFEHIYYITLYGEDGLNLNCLYGVQANCLAQNLLHSNQECISGLIIESESLGVSVQKESASLSEILPRIAATPPFVVRLKAGEYRNVQVSFLQDPSEFWVQLQELKQPLCHLRRNLRDFYSRSKKLECILLEPKVGSLCCVMLKENSYHRALVTKVQGKGIVVYLMDWGNTEVVDLYKVKKLLPQFRELPAVAVRCALDNPFPGQSWNSEAVDYFKKSVLNKELMIKVLGMQGDVYIVELFDNSLVGEKNLAKIMSQRNYTKHHEVLETLQAISDKLLAGDPESKPMRLRPVKKIIPVTDEVKHPQQHDSSASSAAEMFRNEHHSSEGTFYSSSALGGSDNSSCEIQNYSEIKAGEEQLEFGSTVDVIVTHIENPSHFWCRLFKNSQELNMLMAKIQDYCMHSAELHEWPNSVCLAKCSEDKKWYRAVIINKVHYPEEVEVAYVDYGNKKHVSLKNIRATTAEFLKLKAQAFRCSLYNLIQPKHTNPFVWDKKAIETFCEFVDSGSKVALKCITFALAALNGTELFNIVDLITPFESACHFLIRKDLATFVHREKPLVSSVQLLSYYYSTHNIKRGNEEIIYVTHVNSPCFFFCQLARNANALENLTSNISKLSKTYNLQTSPNSRNLYLAKYTDDCWYRAVVTSKNDSKEVFFVDFGNTQLLKNEDLVVVPNDAYELMLLPMQAIKCSLSDIVDPTKDAIEWFEKAVLDKPLKALIVAKDPDGTLIMELYDGKMQINAKLKQSLGLQASKEITENTENSTLSSQYSANTEENSESGLALVDFVKPVLEDNAKSSAAFGETCQLQQKTKKEVARKCLEFTDGSSKSNYVEDWKDMKCAALHKKGERCDIKNKSKSVTYSSKNIYELPQKNIKPGLKSLVYVSHINNLSDFYVQLVEDEPILDSISEKINSSKTVSSLVGQQLNVGDLICAIYSEDSLWYRAVIIKESTSELVEVRYIDYGNTAVVSIHNTCKLIEDCLSFPVMSIHCILGSTKMSEIPEWTQKAVVYFSQKTSEVQMNCQFVEKVNGKWEIKLSDEKDDIMDDMINSCLEYKKYDPIETSDKGSSKIGKVSLCEYILSDEHSRLSASKSFLWKTPKIGETIKAFSLVPKNPGYFWCQFTENDISSIEIKLQEAEEHAKIHIDDLKNGSPCLAKSSDNLFHRAVVSRIEENSLMVINIDYGTEKLVSIEVIRQITDELLIIPPQAFLCCLFGFNSEKGSWAEGINDIFCNMIADLPLEITIMDKLNYDSFEIPLFVVKLECQNISINEQMKHFWKYHAESGDSTIANNYNPEEKIRNPEEDNSKSVLFEIETSVCTTMTPQKSNLEVVLCCPNLLQSVDKCFGVGDRNLSETSAQPSKNQIKHHFITHEIFHTGNQQTTFDAFNNETNYSVSGNRKNTTDSTGLSEIQLSTCKIEYDTLESQGGAEDKEILMLDSPEIQLPLDDTKRLSDFVPLRVLPQLNNAKNIPEKEKLKMPLLEDMLQPKTIEINDETQKRSELHALESQHVEEQSAHKVKENTSLMNEHENVIVEVMPSEAFPLLTEKASNNTLYLQHPALSVPVDNKIQSFSEIKVKPQEFCSIESLVEECKLGKSDKKPSFTEGQPVLGKNYEEMQMSTHGSFKDNICVEKDYLTNIQLSEVDEPLIHDTEKKENICNLMGFDIGSQCMVWSGTQWYKAEILGISPEGTKVLNFSNGNEEVVNPIHVWNGIPELDSDFTQIMSKNKTDNLHPVPLAMEVEEMTHDSDDSTPTHLSCDSTGSTTEQC</sequence>